<dbReference type="InterPro" id="IPR000488">
    <property type="entry name" value="Death_dom"/>
</dbReference>
<dbReference type="SMART" id="SM00409">
    <property type="entry name" value="IG"/>
    <property type="match status" value="1"/>
</dbReference>
<comment type="similarity">
    <text evidence="2 9">Belongs to the unc-5 family.</text>
</comment>
<evidence type="ECO:0000256" key="7">
    <source>
        <dbReference type="ARBA" id="ARBA00023180"/>
    </source>
</evidence>
<accession>A0AAV5W267</accession>
<dbReference type="InterPro" id="IPR011029">
    <property type="entry name" value="DEATH-like_dom_sf"/>
</dbReference>
<dbReference type="InterPro" id="IPR036179">
    <property type="entry name" value="Ig-like_dom_sf"/>
</dbReference>
<dbReference type="GO" id="GO:0008045">
    <property type="term" value="P:motor neuron axon guidance"/>
    <property type="evidence" value="ECO:0007669"/>
    <property type="project" value="TreeGrafter"/>
</dbReference>
<reference evidence="11" key="1">
    <citation type="submission" date="2023-10" db="EMBL/GenBank/DDBJ databases">
        <title>Genome assembly of Pristionchus species.</title>
        <authorList>
            <person name="Yoshida K."/>
            <person name="Sommer R.J."/>
        </authorList>
    </citation>
    <scope>NUCLEOTIDE SEQUENCE</scope>
    <source>
        <strain evidence="11">RS5133</strain>
    </source>
</reference>
<evidence type="ECO:0000256" key="2">
    <source>
        <dbReference type="ARBA" id="ARBA00009844"/>
    </source>
</evidence>
<dbReference type="Pfam" id="PF00791">
    <property type="entry name" value="ZU5"/>
    <property type="match status" value="1"/>
</dbReference>
<dbReference type="InterPro" id="IPR003599">
    <property type="entry name" value="Ig_sub"/>
</dbReference>
<evidence type="ECO:0000256" key="6">
    <source>
        <dbReference type="ARBA" id="ARBA00023170"/>
    </source>
</evidence>
<dbReference type="SMART" id="SM00408">
    <property type="entry name" value="IGc2"/>
    <property type="match status" value="1"/>
</dbReference>
<evidence type="ECO:0000256" key="9">
    <source>
        <dbReference type="RuleBase" id="RU367033"/>
    </source>
</evidence>
<dbReference type="Pfam" id="PF13927">
    <property type="entry name" value="Ig_3"/>
    <property type="match status" value="1"/>
</dbReference>
<keyword evidence="5" id="KW-1015">Disulfide bond</keyword>
<keyword evidence="3 9" id="KW-0217">Developmental protein</keyword>
<gene>
    <name evidence="11" type="ORF">PFISCL1PPCAC_15717</name>
</gene>
<comment type="caution">
    <text evidence="11">The sequence shown here is derived from an EMBL/GenBank/DDBJ whole genome shotgun (WGS) entry which is preliminary data.</text>
</comment>
<dbReference type="InterPro" id="IPR007110">
    <property type="entry name" value="Ig-like_dom"/>
</dbReference>
<dbReference type="InterPro" id="IPR036383">
    <property type="entry name" value="TSP1_rpt_sf"/>
</dbReference>
<dbReference type="InterPro" id="IPR037936">
    <property type="entry name" value="UNC5A-D"/>
</dbReference>
<dbReference type="SUPFAM" id="SSF48726">
    <property type="entry name" value="Immunoglobulin"/>
    <property type="match status" value="1"/>
</dbReference>
<dbReference type="AlphaFoldDB" id="A0AAV5W267"/>
<keyword evidence="9" id="KW-0812">Transmembrane</keyword>
<dbReference type="InterPro" id="IPR057755">
    <property type="entry name" value="UNC5A-D-like_N"/>
</dbReference>
<keyword evidence="8 9" id="KW-0393">Immunoglobulin domain</keyword>
<evidence type="ECO:0000256" key="3">
    <source>
        <dbReference type="ARBA" id="ARBA00022473"/>
    </source>
</evidence>
<evidence type="ECO:0000313" key="11">
    <source>
        <dbReference type="EMBL" id="GMT24420.1"/>
    </source>
</evidence>
<organism evidence="11 12">
    <name type="scientific">Pristionchus fissidentatus</name>
    <dbReference type="NCBI Taxonomy" id="1538716"/>
    <lineage>
        <taxon>Eukaryota</taxon>
        <taxon>Metazoa</taxon>
        <taxon>Ecdysozoa</taxon>
        <taxon>Nematoda</taxon>
        <taxon>Chromadorea</taxon>
        <taxon>Rhabditida</taxon>
        <taxon>Rhabditina</taxon>
        <taxon>Diplogasteromorpha</taxon>
        <taxon>Diplogasteroidea</taxon>
        <taxon>Neodiplogasteridae</taxon>
        <taxon>Pristionchus</taxon>
    </lineage>
</organism>
<keyword evidence="7" id="KW-0325">Glycoprotein</keyword>
<dbReference type="GO" id="GO:0005042">
    <property type="term" value="F:netrin receptor activity"/>
    <property type="evidence" value="ECO:0007669"/>
    <property type="project" value="UniProtKB-UniRule"/>
</dbReference>
<dbReference type="Gene3D" id="2.20.100.10">
    <property type="entry name" value="Thrombospondin type-1 (TSP1) repeat"/>
    <property type="match status" value="2"/>
</dbReference>
<dbReference type="SMART" id="SM00005">
    <property type="entry name" value="DEATH"/>
    <property type="match status" value="1"/>
</dbReference>
<feature type="signal peptide" evidence="9">
    <location>
        <begin position="1"/>
        <end position="17"/>
    </location>
</feature>
<evidence type="ECO:0000313" key="12">
    <source>
        <dbReference type="Proteomes" id="UP001432322"/>
    </source>
</evidence>
<dbReference type="Pfam" id="PF00531">
    <property type="entry name" value="Death"/>
    <property type="match status" value="1"/>
</dbReference>
<keyword evidence="12" id="KW-1185">Reference proteome</keyword>
<dbReference type="Gene3D" id="2.60.220.30">
    <property type="match status" value="1"/>
</dbReference>
<dbReference type="InterPro" id="IPR003598">
    <property type="entry name" value="Ig_sub2"/>
</dbReference>
<dbReference type="PANTHER" id="PTHR12582">
    <property type="entry name" value="NETRIN RECEPTOR UNC5"/>
    <property type="match status" value="1"/>
</dbReference>
<evidence type="ECO:0000256" key="4">
    <source>
        <dbReference type="ARBA" id="ARBA00023136"/>
    </source>
</evidence>
<comment type="function">
    <text evidence="9">Receptor for netrin required for axon guidance. Mediates axon repulsion of neuronal growth cones in the developing nervous system upon ligand binding.</text>
</comment>
<evidence type="ECO:0000259" key="10">
    <source>
        <dbReference type="PROSITE" id="PS50835"/>
    </source>
</evidence>
<dbReference type="SUPFAM" id="SSF82895">
    <property type="entry name" value="TSP-1 type 1 repeat"/>
    <property type="match status" value="2"/>
</dbReference>
<keyword evidence="9" id="KW-0732">Signal</keyword>
<comment type="subcellular location">
    <subcellularLocation>
        <location evidence="9">Cell membrane</location>
        <topology evidence="9">Single-pass type I membrane protein</topology>
    </subcellularLocation>
    <subcellularLocation>
        <location evidence="1">Membrane</location>
        <topology evidence="1">Single-pass type I membrane protein</topology>
    </subcellularLocation>
</comment>
<evidence type="ECO:0000256" key="8">
    <source>
        <dbReference type="ARBA" id="ARBA00023319"/>
    </source>
</evidence>
<dbReference type="PANTHER" id="PTHR12582:SF47">
    <property type="entry name" value="NETRIN RECEPTOR UNC-5"/>
    <property type="match status" value="1"/>
</dbReference>
<dbReference type="Proteomes" id="UP001432322">
    <property type="component" value="Unassembled WGS sequence"/>
</dbReference>
<dbReference type="Gene3D" id="1.10.533.10">
    <property type="entry name" value="Death Domain, Fas"/>
    <property type="match status" value="1"/>
</dbReference>
<keyword evidence="9" id="KW-1133">Transmembrane helix</keyword>
<name>A0AAV5W267_9BILA</name>
<feature type="domain" description="Ig-like" evidence="10">
    <location>
        <begin position="123"/>
        <end position="210"/>
    </location>
</feature>
<dbReference type="SMART" id="SM00209">
    <property type="entry name" value="TSP1"/>
    <property type="match status" value="2"/>
</dbReference>
<dbReference type="GO" id="GO:0005886">
    <property type="term" value="C:plasma membrane"/>
    <property type="evidence" value="ECO:0007669"/>
    <property type="project" value="UniProtKB-SubCell"/>
</dbReference>
<evidence type="ECO:0000256" key="1">
    <source>
        <dbReference type="ARBA" id="ARBA00004479"/>
    </source>
</evidence>
<keyword evidence="6 9" id="KW-0675">Receptor</keyword>
<dbReference type="PROSITE" id="PS50092">
    <property type="entry name" value="TSP1"/>
    <property type="match status" value="2"/>
</dbReference>
<dbReference type="InterPro" id="IPR000906">
    <property type="entry name" value="ZU5_dom"/>
</dbReference>
<dbReference type="InterPro" id="IPR013783">
    <property type="entry name" value="Ig-like_fold"/>
</dbReference>
<feature type="transmembrane region" description="Helical" evidence="9">
    <location>
        <begin position="344"/>
        <end position="369"/>
    </location>
</feature>
<dbReference type="Gene3D" id="2.60.40.10">
    <property type="entry name" value="Immunoglobulins"/>
    <property type="match status" value="2"/>
</dbReference>
<dbReference type="SUPFAM" id="SSF47986">
    <property type="entry name" value="DEATH domain"/>
    <property type="match status" value="1"/>
</dbReference>
<proteinExistence type="inferred from homology"/>
<dbReference type="Pfam" id="PF00090">
    <property type="entry name" value="TSP_1"/>
    <property type="match status" value="1"/>
</dbReference>
<dbReference type="InterPro" id="IPR000884">
    <property type="entry name" value="TSP1_rpt"/>
</dbReference>
<sequence>MHRLQLILVMVIASSLSQDEVVITSFPSSGFIIRSDPFLLSCTAINAVSIRFRCNHKWLDESRQSSIEGVDESKGLRYLQSSINITKSGEESEERCDCYAVGKGDRTVKSEKEAVISTAFMRKHFDISPQSSRVKEGSQIALPCIPPLSHPIPTIEWTKDGESISLDNYRIMASDGSLLLSSARLQDGGSYVCTARNVAGSRVAPPAHIHVYVDGGWSEWSEWTGLCNVDCTQLIAVVKLRGHDVIPRISRRRLCNNPAPLNGGLTCNGDDEESSQCPLDCSLDGGWSEWEGWSECSSLCISKRQRSCTQPSPLNGGNDCGGERIDTIPCSSGICSSQWSLSDWIVVVCLLAVFLLLSILFSLCILLLCRQKGSKTTPYYGDIASYKSGMVVENGPPFIQSSHPSMTMMSTKSAYARCESGAYSISRGGESRQALLEGSSTASSGRKAFLTTTTSSLSEDDNYATVYECVGGEELVEGECVLPARVDREGGRLSMDKSRTSLLIGEGSLDSPTLVILSTRSPSDDLPLMEDGEIPVSSLISISSSSSIVPRFPFVLSFTHSIQSIDQWTVSLYSHSHYGWDRYELDEDNPPPSPIFAQFNSLSPSTVQCTIPHYGKFLLCARPKKLNPLQRMRVAVFTPIDRRDHFPLRVLIVPEGSGWTDIHKEEGGGRLVAESPLCVYMDGGPLCVCIEEMNDAYRVINNNYKEMNLSSQSSHSFQIESTGHNQPFSARLVLLQKGSSSPPLILSLSLDDDYDQLVMTEDTRVSLDFVLPHSIKQRISSLLDPPSERDWTSLARSLGASPFVVFGRALSSPTTVLLTLWEARREDPCHLSHALRLSGRPEVAQLVDKCMR</sequence>
<dbReference type="PROSITE" id="PS50835">
    <property type="entry name" value="IG_LIKE"/>
    <property type="match status" value="1"/>
</dbReference>
<protein>
    <recommendedName>
        <fullName evidence="9">Netrin receptor UNC5</fullName>
    </recommendedName>
</protein>
<feature type="chain" id="PRO_5043090035" description="Netrin receptor UNC5" evidence="9">
    <location>
        <begin position="18"/>
        <end position="852"/>
    </location>
</feature>
<dbReference type="EMBL" id="BTSY01000004">
    <property type="protein sequence ID" value="GMT24420.1"/>
    <property type="molecule type" value="Genomic_DNA"/>
</dbReference>
<keyword evidence="4 9" id="KW-0472">Membrane</keyword>
<dbReference type="Pfam" id="PF25609">
    <property type="entry name" value="Unc5_NetrinR_N"/>
    <property type="match status" value="1"/>
</dbReference>
<evidence type="ECO:0000256" key="5">
    <source>
        <dbReference type="ARBA" id="ARBA00023157"/>
    </source>
</evidence>